<evidence type="ECO:0000256" key="1">
    <source>
        <dbReference type="SAM" id="Phobius"/>
    </source>
</evidence>
<dbReference type="EMBL" id="FODJ01000006">
    <property type="protein sequence ID" value="SEO30490.1"/>
    <property type="molecule type" value="Genomic_DNA"/>
</dbReference>
<dbReference type="RefSeq" id="WP_091497241.1">
    <property type="nucleotide sequence ID" value="NZ_FODJ01000006.1"/>
</dbReference>
<dbReference type="Proteomes" id="UP000199300">
    <property type="component" value="Unassembled WGS sequence"/>
</dbReference>
<evidence type="ECO:0000313" key="4">
    <source>
        <dbReference type="Proteomes" id="UP000199300"/>
    </source>
</evidence>
<feature type="transmembrane region" description="Helical" evidence="1">
    <location>
        <begin position="305"/>
        <end position="331"/>
    </location>
</feature>
<dbReference type="OrthoDB" id="2373222at2"/>
<sequence length="389" mass="42758">MKKLITLIGIIVLNLTSHTLPVYAEQEVQQPEIQLFDQLETEPLTDFWQELRYDYEDYLPEINRLSVKEMITNSSGLSITSLFRAFFELTAHELMASSKLLGQLIVISLISAFLKNMQASFQSESVSTVANLVLIILLTTLAIQSFTVVGALITDVVSQIHSFVLALLPLLLGLMAMMGGILSASFFHPVIITFLNITVVITDKVVLPLIYFSLLLHLVSLLNKTFQLTKLADLLRQVALGLLVICLSVFLTVLSAQGAISSVQDGLTVKTTQFVTNNFIPVVGRMFSEATDTIFATTQILKNGLGVFGFIFILLMVAVPIIKVAIIGLSYKLVAAILQPIGEVQIVKSATAISEHIFYLLAALLVVSFMFVMTIVILLVASNLTLMMR</sequence>
<feature type="transmembrane region" description="Helical" evidence="1">
    <location>
        <begin position="234"/>
        <end position="254"/>
    </location>
</feature>
<evidence type="ECO:0000256" key="2">
    <source>
        <dbReference type="SAM" id="SignalP"/>
    </source>
</evidence>
<feature type="signal peptide" evidence="2">
    <location>
        <begin position="1"/>
        <end position="24"/>
    </location>
</feature>
<keyword evidence="1" id="KW-1133">Transmembrane helix</keyword>
<reference evidence="3 4" key="1">
    <citation type="submission" date="2016-10" db="EMBL/GenBank/DDBJ databases">
        <authorList>
            <person name="de Groot N.N."/>
        </authorList>
    </citation>
    <scope>NUCLEOTIDE SEQUENCE [LARGE SCALE GENOMIC DNA]</scope>
    <source>
        <strain evidence="3 4">CGMCC 1.10434</strain>
    </source>
</reference>
<proteinExistence type="predicted"/>
<organism evidence="3 4">
    <name type="scientific">Amphibacillus marinus</name>
    <dbReference type="NCBI Taxonomy" id="872970"/>
    <lineage>
        <taxon>Bacteria</taxon>
        <taxon>Bacillati</taxon>
        <taxon>Bacillota</taxon>
        <taxon>Bacilli</taxon>
        <taxon>Bacillales</taxon>
        <taxon>Bacillaceae</taxon>
        <taxon>Amphibacillus</taxon>
    </lineage>
</organism>
<keyword evidence="4" id="KW-1185">Reference proteome</keyword>
<feature type="transmembrane region" description="Helical" evidence="1">
    <location>
        <begin position="357"/>
        <end position="381"/>
    </location>
</feature>
<feature type="transmembrane region" description="Helical" evidence="1">
    <location>
        <begin position="194"/>
        <end position="214"/>
    </location>
</feature>
<feature type="transmembrane region" description="Helical" evidence="1">
    <location>
        <begin position="129"/>
        <end position="154"/>
    </location>
</feature>
<protein>
    <submittedName>
        <fullName evidence="3">Stage III sporulation protein AE</fullName>
    </submittedName>
</protein>
<dbReference type="NCBIfam" id="TIGR02829">
    <property type="entry name" value="spore_III_AE"/>
    <property type="match status" value="1"/>
</dbReference>
<keyword evidence="2" id="KW-0732">Signal</keyword>
<gene>
    <name evidence="3" type="ORF">SAMN04488134_10628</name>
</gene>
<dbReference type="InterPro" id="IPR014194">
    <property type="entry name" value="Spore_III_AE"/>
</dbReference>
<keyword evidence="1" id="KW-0812">Transmembrane</keyword>
<dbReference type="Pfam" id="PF09546">
    <property type="entry name" value="Spore_III_AE"/>
    <property type="match status" value="1"/>
</dbReference>
<accession>A0A1H8NLJ0</accession>
<dbReference type="STRING" id="872970.SAMN04488134_10628"/>
<feature type="chain" id="PRO_5011480294" evidence="2">
    <location>
        <begin position="25"/>
        <end position="389"/>
    </location>
</feature>
<name>A0A1H8NLJ0_9BACI</name>
<keyword evidence="1" id="KW-0472">Membrane</keyword>
<dbReference type="AlphaFoldDB" id="A0A1H8NLJ0"/>
<feature type="transmembrane region" description="Helical" evidence="1">
    <location>
        <begin position="160"/>
        <end position="182"/>
    </location>
</feature>
<evidence type="ECO:0000313" key="3">
    <source>
        <dbReference type="EMBL" id="SEO30490.1"/>
    </source>
</evidence>